<name>A0AAD3ZXL8_MICMQ</name>
<dbReference type="Proteomes" id="UP000436027">
    <property type="component" value="Unassembled WGS sequence"/>
</dbReference>
<evidence type="ECO:0000313" key="2">
    <source>
        <dbReference type="Proteomes" id="UP000436027"/>
    </source>
</evidence>
<accession>A0AAD3ZXL8</accession>
<sequence length="328" mass="37147">METGFTQKDSEGLSVITATYRQQYMKAYADDSAKDRGHYRDVTAYLDACRKIFDDYCDGKPADQQVHTWRGLLRVPWKLAAHDALLAEDMPALNDALFHFAVAEGCRNWTGSTPDYAYPTVKRVLAAGMFDRVPLLLPEEFLDRGTWAPMASVVMVLWHGREDLAPSVRVRAHRHLERKQPKLYEAELRYLLALLDEDPEEASIQLNNYVNAVSRVSESGVGALEKLFWPFAHGLYNLAWKVWPEDGARSIRLPEHKRFCDDLALWQSENGFPAGTVRISYPEPLGLVNTLLAITPPPLHLLPHEDAFDEARYRAELTTAVLASHGRS</sequence>
<protein>
    <submittedName>
        <fullName evidence="1">Uncharacterized protein</fullName>
    </submittedName>
</protein>
<gene>
    <name evidence="1" type="ORF">F6W70_16040</name>
</gene>
<comment type="caution">
    <text evidence="1">The sequence shown here is derived from an EMBL/GenBank/DDBJ whole genome shotgun (WGS) entry which is preliminary data.</text>
</comment>
<organism evidence="1 2">
    <name type="scientific">Microbacterium maritypicum</name>
    <name type="common">Microbacterium liquefaciens</name>
    <dbReference type="NCBI Taxonomy" id="33918"/>
    <lineage>
        <taxon>Bacteria</taxon>
        <taxon>Bacillati</taxon>
        <taxon>Actinomycetota</taxon>
        <taxon>Actinomycetes</taxon>
        <taxon>Micrococcales</taxon>
        <taxon>Microbacteriaceae</taxon>
        <taxon>Microbacterium</taxon>
    </lineage>
</organism>
<proteinExistence type="predicted"/>
<evidence type="ECO:0000313" key="1">
    <source>
        <dbReference type="EMBL" id="KAB1881392.1"/>
    </source>
</evidence>
<reference evidence="1 2" key="1">
    <citation type="submission" date="2019-09" db="EMBL/GenBank/DDBJ databases">
        <title>Whole genome sequencing of Microbacterium maritypicum.</title>
        <authorList>
            <person name="Lenchi N."/>
        </authorList>
    </citation>
    <scope>NUCLEOTIDE SEQUENCE [LARGE SCALE GENOMIC DNA]</scope>
    <source>
        <strain evidence="1 2">DSM 12512</strain>
    </source>
</reference>
<dbReference type="RefSeq" id="WP_151487319.1">
    <property type="nucleotide sequence ID" value="NZ_WAAQ01000003.1"/>
</dbReference>
<dbReference type="AlphaFoldDB" id="A0AAD3ZXL8"/>
<dbReference type="EMBL" id="WAAQ01000003">
    <property type="protein sequence ID" value="KAB1881392.1"/>
    <property type="molecule type" value="Genomic_DNA"/>
</dbReference>